<sequence>MSNAKTATVQFVEQEDIYIDCKPVSTYGGEVIINDSDNNQISPGGSVSAAMLDSMADNFSAGNMADNIGVQTMVGITLLFILYGFGNYVFKELPNQLIDSKLRKQ</sequence>
<proteinExistence type="predicted"/>
<gene>
    <name evidence="1" type="ORF">PGCG_00188</name>
</gene>
<evidence type="ECO:0000313" key="1">
    <source>
        <dbReference type="EMBL" id="AGM15499.1"/>
    </source>
</evidence>
<reference evidence="1 2" key="1">
    <citation type="journal article" date="2013" name="Proc. Natl. Acad. Sci. U.S.A.">
        <title>Genome of Phaeocystis globosa virus PgV-16T highlights the common ancestry of the largest known DNA viruses infecting eukaryotes.</title>
        <authorList>
            <person name="Santini S."/>
            <person name="Jeudy S."/>
            <person name="Bartoli J."/>
            <person name="Poirot O."/>
            <person name="Lescot M."/>
            <person name="Abergel C."/>
            <person name="Barbe V."/>
            <person name="Wommack K.E."/>
            <person name="Noordeloos A.A."/>
            <person name="Brussaard C.P."/>
            <person name="Claverie J.M."/>
        </authorList>
    </citation>
    <scope>NUCLEOTIDE SEQUENCE [LARGE SCALE GENOMIC DNA]</scope>
    <source>
        <strain evidence="1 2">16T</strain>
    </source>
</reference>
<organism evidence="1 2">
    <name type="scientific">Phaeocystis globosa virus PgV-16T</name>
    <dbReference type="NCBI Taxonomy" id="3071227"/>
    <lineage>
        <taxon>Viruses</taxon>
        <taxon>Varidnaviria</taxon>
        <taxon>Bamfordvirae</taxon>
        <taxon>Nucleocytoviricota</taxon>
        <taxon>Megaviricetes</taxon>
        <taxon>Imitervirales</taxon>
        <taxon>Mesomimiviridae</taxon>
        <taxon>Tethysvirus</taxon>
        <taxon>Tethysvirus hollandense</taxon>
    </lineage>
</organism>
<dbReference type="Proteomes" id="UP000204225">
    <property type="component" value="Segment"/>
</dbReference>
<dbReference type="EMBL" id="KC662249">
    <property type="protein sequence ID" value="AGM15499.1"/>
    <property type="molecule type" value="Genomic_DNA"/>
</dbReference>
<protein>
    <submittedName>
        <fullName evidence="1">Uncharacterized protein</fullName>
    </submittedName>
</protein>
<keyword evidence="2" id="KW-1185">Reference proteome</keyword>
<accession>A0AC59EX35</accession>
<name>A0AC59EX35_9VIRU</name>
<evidence type="ECO:0000313" key="2">
    <source>
        <dbReference type="Proteomes" id="UP000204225"/>
    </source>
</evidence>